<feature type="chain" id="PRO_5010216859" description="SH3 domain-containing protein" evidence="1">
    <location>
        <begin position="30"/>
        <end position="108"/>
    </location>
</feature>
<proteinExistence type="predicted"/>
<dbReference type="EMBL" id="FONR01000026">
    <property type="protein sequence ID" value="SFG68488.1"/>
    <property type="molecule type" value="Genomic_DNA"/>
</dbReference>
<accession>A0A1I2TUD4</accession>
<evidence type="ECO:0000313" key="2">
    <source>
        <dbReference type="EMBL" id="SFG68488.1"/>
    </source>
</evidence>
<organism evidence="2 3">
    <name type="scientific">Streptomyces mirabilis</name>
    <dbReference type="NCBI Taxonomy" id="68239"/>
    <lineage>
        <taxon>Bacteria</taxon>
        <taxon>Bacillati</taxon>
        <taxon>Actinomycetota</taxon>
        <taxon>Actinomycetes</taxon>
        <taxon>Kitasatosporales</taxon>
        <taxon>Streptomycetaceae</taxon>
        <taxon>Streptomyces</taxon>
    </lineage>
</organism>
<dbReference type="PROSITE" id="PS51257">
    <property type="entry name" value="PROKAR_LIPOPROTEIN"/>
    <property type="match status" value="1"/>
</dbReference>
<protein>
    <recommendedName>
        <fullName evidence="4">SH3 domain-containing protein</fullName>
    </recommendedName>
</protein>
<reference evidence="2 3" key="1">
    <citation type="submission" date="2016-10" db="EMBL/GenBank/DDBJ databases">
        <authorList>
            <person name="de Groot N.N."/>
        </authorList>
    </citation>
    <scope>NUCLEOTIDE SEQUENCE [LARGE SCALE GENOMIC DNA]</scope>
    <source>
        <strain evidence="2 3">OK461</strain>
    </source>
</reference>
<name>A0A1I2TUD4_9ACTN</name>
<sequence>MRKHVASLFATAVLVGAALPVAASMPASAASFSCQPVSHSYTVSQEKVAVHATPSPRGSVVGYKYKDNKVHADYACSNSTGNWVCIGQCHVDEESITGRWVFRNYLKG</sequence>
<dbReference type="RefSeq" id="WP_075032495.1">
    <property type="nucleotide sequence ID" value="NZ_FONR01000026.1"/>
</dbReference>
<evidence type="ECO:0000313" key="3">
    <source>
        <dbReference type="Proteomes" id="UP000181942"/>
    </source>
</evidence>
<dbReference type="Proteomes" id="UP000181942">
    <property type="component" value="Unassembled WGS sequence"/>
</dbReference>
<keyword evidence="1" id="KW-0732">Signal</keyword>
<evidence type="ECO:0000256" key="1">
    <source>
        <dbReference type="SAM" id="SignalP"/>
    </source>
</evidence>
<gene>
    <name evidence="2" type="ORF">SAMN02787118_12610</name>
</gene>
<dbReference type="OrthoDB" id="4264348at2"/>
<evidence type="ECO:0008006" key="4">
    <source>
        <dbReference type="Google" id="ProtNLM"/>
    </source>
</evidence>
<feature type="signal peptide" evidence="1">
    <location>
        <begin position="1"/>
        <end position="29"/>
    </location>
</feature>
<dbReference type="AlphaFoldDB" id="A0A1I2TUD4"/>